<dbReference type="InterPro" id="IPR011752">
    <property type="entry name" value="PilV_Myxo-type"/>
</dbReference>
<keyword evidence="15" id="KW-0560">Oxidoreductase</keyword>
<feature type="domain" description="PilZ" evidence="14">
    <location>
        <begin position="3"/>
        <end position="110"/>
    </location>
</feature>
<keyword evidence="8" id="KW-0143">Chaperone</keyword>
<feature type="compositionally biased region" description="Pro residues" evidence="13">
    <location>
        <begin position="193"/>
        <end position="204"/>
    </location>
</feature>
<keyword evidence="6 12" id="KW-0067">ATP-binding</keyword>
<evidence type="ECO:0000256" key="13">
    <source>
        <dbReference type="SAM" id="MobiDB-lite"/>
    </source>
</evidence>
<evidence type="ECO:0000256" key="3">
    <source>
        <dbReference type="ARBA" id="ARBA00017249"/>
    </source>
</evidence>
<dbReference type="PROSITE" id="PS01036">
    <property type="entry name" value="HSP70_3"/>
    <property type="match status" value="1"/>
</dbReference>
<dbReference type="AlphaFoldDB" id="B8JBD0"/>
<dbReference type="FunFam" id="3.30.420.40:FF:000004">
    <property type="entry name" value="Molecular chaperone DnaK"/>
    <property type="match status" value="1"/>
</dbReference>
<feature type="compositionally biased region" description="Low complexity" evidence="13">
    <location>
        <begin position="205"/>
        <end position="219"/>
    </location>
</feature>
<dbReference type="PROSITE" id="PS00329">
    <property type="entry name" value="HSP70_2"/>
    <property type="match status" value="1"/>
</dbReference>
<evidence type="ECO:0000256" key="5">
    <source>
        <dbReference type="ARBA" id="ARBA00022741"/>
    </source>
</evidence>
<dbReference type="Proteomes" id="UP000007089">
    <property type="component" value="Chromosome"/>
</dbReference>
<dbReference type="Gene3D" id="2.60.34.10">
    <property type="entry name" value="Substrate Binding Domain Of DNAk, Chain A, domain 1"/>
    <property type="match status" value="1"/>
</dbReference>
<dbReference type="KEGG" id="acp:A2cp1_2419"/>
<evidence type="ECO:0000256" key="4">
    <source>
        <dbReference type="ARBA" id="ARBA00022553"/>
    </source>
</evidence>
<feature type="compositionally biased region" description="Low complexity" evidence="13">
    <location>
        <begin position="182"/>
        <end position="192"/>
    </location>
</feature>
<dbReference type="PANTHER" id="PTHR19375">
    <property type="entry name" value="HEAT SHOCK PROTEIN 70KDA"/>
    <property type="match status" value="1"/>
</dbReference>
<evidence type="ECO:0000256" key="12">
    <source>
        <dbReference type="RuleBase" id="RU003322"/>
    </source>
</evidence>
<feature type="compositionally biased region" description="Pro residues" evidence="13">
    <location>
        <begin position="123"/>
        <end position="135"/>
    </location>
</feature>
<evidence type="ECO:0000256" key="1">
    <source>
        <dbReference type="ARBA" id="ARBA00007381"/>
    </source>
</evidence>
<gene>
    <name evidence="15" type="ordered locus">A2cp1_2419</name>
</gene>
<dbReference type="Gene3D" id="3.30.420.40">
    <property type="match status" value="2"/>
</dbReference>
<dbReference type="GO" id="GO:0016491">
    <property type="term" value="F:oxidoreductase activity"/>
    <property type="evidence" value="ECO:0007669"/>
    <property type="project" value="UniProtKB-KW"/>
</dbReference>
<comment type="similarity">
    <text evidence="1 12">Belongs to the heat shock protein 70 family.</text>
</comment>
<evidence type="ECO:0000259" key="14">
    <source>
        <dbReference type="Pfam" id="PF07238"/>
    </source>
</evidence>
<feature type="compositionally biased region" description="Pro residues" evidence="13">
    <location>
        <begin position="746"/>
        <end position="756"/>
    </location>
</feature>
<proteinExistence type="inferred from homology"/>
<dbReference type="FunFam" id="3.90.640.10:FF:000003">
    <property type="entry name" value="Molecular chaperone DnaK"/>
    <property type="match status" value="1"/>
</dbReference>
<name>B8JBD0_ANAD2</name>
<evidence type="ECO:0000256" key="6">
    <source>
        <dbReference type="ARBA" id="ARBA00022840"/>
    </source>
</evidence>
<evidence type="ECO:0000256" key="9">
    <source>
        <dbReference type="ARBA" id="ARBA00030019"/>
    </source>
</evidence>
<reference evidence="15" key="1">
    <citation type="submission" date="2009-01" db="EMBL/GenBank/DDBJ databases">
        <title>Complete sequence of Anaeromyxobacter dehalogenans 2CP-1.</title>
        <authorList>
            <consortium name="US DOE Joint Genome Institute"/>
            <person name="Lucas S."/>
            <person name="Copeland A."/>
            <person name="Lapidus A."/>
            <person name="Glavina del Rio T."/>
            <person name="Dalin E."/>
            <person name="Tice H."/>
            <person name="Bruce D."/>
            <person name="Goodwin L."/>
            <person name="Pitluck S."/>
            <person name="Saunders E."/>
            <person name="Brettin T."/>
            <person name="Detter J.C."/>
            <person name="Han C."/>
            <person name="Larimer F."/>
            <person name="Land M."/>
            <person name="Hauser L."/>
            <person name="Kyrpides N."/>
            <person name="Ovchinnikova G."/>
            <person name="Beliaev A.S."/>
            <person name="Richardson P."/>
        </authorList>
    </citation>
    <scope>NUCLEOTIDE SEQUENCE</scope>
    <source>
        <strain evidence="15">2CP-1</strain>
    </source>
</reference>
<sequence length="771" mass="81316">MPQERRDPRVPVLLRIRLAYGSVDEFVDRFALNVSRGGLFVRTLEPQPPGTPLRLDVVLESGDQVIHGSGVVRWSTPPSAPGEPARVPGMGIKFVDLSPESRALVDRLVAGRGGAAQSDEPPRPAAPPARPPAAPAPAAARSPGAPGPAPRVAAPPPGRPPGVPAPVTRAAAPPPGHPPGVPAVRPASAAAPSPAPAPPSPTSPPSAASPAPPAKARGPVIGIDLGTTNSCVAVVRGGKPEVLASRQGYRTLPSVVAYDAQGRLLVAHAAKAQMVVNPRNTVYGSKRLVGRPFASPTVQACRDRFHYEIVPGPDGAAAVRFAGRDFSLQQIAALILREMRETAAQALGAPVEHAVITVPAYYNDHQRNAVREAGRLAGLAVDRIVNEPTAAALAFGFGKGLDKRVLVYDLGGGTFDASVLEIQGDVYEVISTGGDTFLGGVDFDAQLLDHLVWRFMEEHGFAPPEDRVVWQRIRDAAEETKVALSTREVAVAQVPYLCKDRGGKDVGLEVTVTRAELEALTERLVDRTLEVCREVLGAKGLGPGDVDEVLLVGGQSRMPLVWRKIQEALGREPNRSVHPDEAVALGAALLADSAHRIDSVVLIDALAMGIGVGLPGGRMAPVFPRNTRLPAKKAHEHSTTRDGQTELELQVFQGDSVKASECEYLGTVRVEGLPARPRGEVRVAVEFALGAEGILTVTARDLATGQVTAMQLATLDTPESLRQKLDLPEPQTAPRGARPLERAPHPRPPAPAPPAATPRQGLFGRMFGSRK</sequence>
<feature type="region of interest" description="Disordered" evidence="13">
    <location>
        <begin position="718"/>
        <end position="771"/>
    </location>
</feature>
<evidence type="ECO:0000256" key="10">
    <source>
        <dbReference type="ARBA" id="ARBA00030945"/>
    </source>
</evidence>
<evidence type="ECO:0000256" key="8">
    <source>
        <dbReference type="ARBA" id="ARBA00023186"/>
    </source>
</evidence>
<evidence type="ECO:0000313" key="15">
    <source>
        <dbReference type="EMBL" id="ACL65757.1"/>
    </source>
</evidence>
<dbReference type="InterPro" id="IPR018181">
    <property type="entry name" value="Heat_shock_70_CS"/>
</dbReference>
<accession>B8JBD0</accession>
<feature type="compositionally biased region" description="Pro residues" evidence="13">
    <location>
        <begin position="145"/>
        <end position="164"/>
    </location>
</feature>
<dbReference type="EMBL" id="CP001359">
    <property type="protein sequence ID" value="ACL65757.1"/>
    <property type="molecule type" value="Genomic_DNA"/>
</dbReference>
<evidence type="ECO:0000256" key="11">
    <source>
        <dbReference type="ARBA" id="ARBA00033103"/>
    </source>
</evidence>
<keyword evidence="4" id="KW-0597">Phosphoprotein</keyword>
<dbReference type="InterPro" id="IPR013126">
    <property type="entry name" value="Hsp_70_fam"/>
</dbReference>
<dbReference type="Pfam" id="PF07238">
    <property type="entry name" value="PilZ"/>
    <property type="match status" value="1"/>
</dbReference>
<dbReference type="SUPFAM" id="SSF141371">
    <property type="entry name" value="PilZ domain-like"/>
    <property type="match status" value="1"/>
</dbReference>
<evidence type="ECO:0000313" key="16">
    <source>
        <dbReference type="Proteomes" id="UP000007089"/>
    </source>
</evidence>
<dbReference type="InterPro" id="IPR029047">
    <property type="entry name" value="HSP70_peptide-bd_sf"/>
</dbReference>
<dbReference type="InterPro" id="IPR009875">
    <property type="entry name" value="PilZ_domain"/>
</dbReference>
<dbReference type="Pfam" id="PF00012">
    <property type="entry name" value="HSP70"/>
    <property type="match status" value="1"/>
</dbReference>
<dbReference type="HOGENOM" id="CLU_005965_8_0_7"/>
<keyword evidence="16" id="KW-1185">Reference proteome</keyword>
<dbReference type="PROSITE" id="PS00297">
    <property type="entry name" value="HSP70_1"/>
    <property type="match status" value="1"/>
</dbReference>
<feature type="region of interest" description="Disordered" evidence="13">
    <location>
        <begin position="112"/>
        <end position="221"/>
    </location>
</feature>
<dbReference type="PRINTS" id="PR00301">
    <property type="entry name" value="HEATSHOCK70"/>
</dbReference>
<dbReference type="GO" id="GO:0140662">
    <property type="term" value="F:ATP-dependent protein folding chaperone"/>
    <property type="evidence" value="ECO:0007669"/>
    <property type="project" value="InterPro"/>
</dbReference>
<evidence type="ECO:0000256" key="7">
    <source>
        <dbReference type="ARBA" id="ARBA00023016"/>
    </source>
</evidence>
<dbReference type="Gene3D" id="2.40.10.220">
    <property type="entry name" value="predicted glycosyltransferase like domains"/>
    <property type="match status" value="1"/>
</dbReference>
<dbReference type="NCBIfam" id="TIGR02266">
    <property type="entry name" value="gmx_TIGR02266"/>
    <property type="match status" value="1"/>
</dbReference>
<dbReference type="InterPro" id="IPR043129">
    <property type="entry name" value="ATPase_NBD"/>
</dbReference>
<organism evidence="15 16">
    <name type="scientific">Anaeromyxobacter dehalogenans (strain ATCC BAA-258 / DSM 21875 / 2CP-1)</name>
    <dbReference type="NCBI Taxonomy" id="455488"/>
    <lineage>
        <taxon>Bacteria</taxon>
        <taxon>Pseudomonadati</taxon>
        <taxon>Myxococcota</taxon>
        <taxon>Myxococcia</taxon>
        <taxon>Myxococcales</taxon>
        <taxon>Cystobacterineae</taxon>
        <taxon>Anaeromyxobacteraceae</taxon>
        <taxon>Anaeromyxobacter</taxon>
    </lineage>
</organism>
<dbReference type="GO" id="GO:0035438">
    <property type="term" value="F:cyclic-di-GMP binding"/>
    <property type="evidence" value="ECO:0007669"/>
    <property type="project" value="InterPro"/>
</dbReference>
<dbReference type="SUPFAM" id="SSF100920">
    <property type="entry name" value="Heat shock protein 70kD (HSP70), peptide-binding domain"/>
    <property type="match status" value="1"/>
</dbReference>
<keyword evidence="7" id="KW-0346">Stress response</keyword>
<dbReference type="RefSeq" id="WP_012633562.1">
    <property type="nucleotide sequence ID" value="NC_011891.1"/>
</dbReference>
<dbReference type="GO" id="GO:0005524">
    <property type="term" value="F:ATP binding"/>
    <property type="evidence" value="ECO:0007669"/>
    <property type="project" value="UniProtKB-KW"/>
</dbReference>
<feature type="compositionally biased region" description="Pro residues" evidence="13">
    <location>
        <begin position="172"/>
        <end position="181"/>
    </location>
</feature>
<protein>
    <recommendedName>
        <fullName evidence="2">Chaperone protein DnaK</fullName>
    </recommendedName>
    <alternativeName>
        <fullName evidence="3">Chaperone protein dnaK</fullName>
    </alternativeName>
    <alternativeName>
        <fullName evidence="11">HSP70</fullName>
    </alternativeName>
    <alternativeName>
        <fullName evidence="10">Heat shock 70 kDa protein</fullName>
    </alternativeName>
    <alternativeName>
        <fullName evidence="9">Heat shock protein 70</fullName>
    </alternativeName>
</protein>
<evidence type="ECO:0000256" key="2">
    <source>
        <dbReference type="ARBA" id="ARBA00014415"/>
    </source>
</evidence>
<dbReference type="Gene3D" id="3.90.640.10">
    <property type="entry name" value="Actin, Chain A, domain 4"/>
    <property type="match status" value="1"/>
</dbReference>
<keyword evidence="5 12" id="KW-0547">Nucleotide-binding</keyword>
<dbReference type="SUPFAM" id="SSF53067">
    <property type="entry name" value="Actin-like ATPase domain"/>
    <property type="match status" value="2"/>
</dbReference>